<keyword evidence="9" id="KW-0458">Lysosome</keyword>
<dbReference type="Proteomes" id="UP001273166">
    <property type="component" value="Unassembled WGS sequence"/>
</dbReference>
<evidence type="ECO:0000256" key="5">
    <source>
        <dbReference type="ARBA" id="ARBA00022628"/>
    </source>
</evidence>
<evidence type="ECO:0000256" key="10">
    <source>
        <dbReference type="ARBA" id="ARBA00023285"/>
    </source>
</evidence>
<gene>
    <name evidence="14" type="ORF">B0T15DRAFT_517913</name>
</gene>
<feature type="transmembrane region" description="Helical" evidence="13">
    <location>
        <begin position="317"/>
        <end position="339"/>
    </location>
</feature>
<reference evidence="14" key="2">
    <citation type="submission" date="2023-06" db="EMBL/GenBank/DDBJ databases">
        <authorList>
            <consortium name="Lawrence Berkeley National Laboratory"/>
            <person name="Mondo S.J."/>
            <person name="Hensen N."/>
            <person name="Bonometti L."/>
            <person name="Westerberg I."/>
            <person name="Brannstrom I.O."/>
            <person name="Guillou S."/>
            <person name="Cros-Aarteil S."/>
            <person name="Calhoun S."/>
            <person name="Haridas S."/>
            <person name="Kuo A."/>
            <person name="Pangilinan J."/>
            <person name="Riley R."/>
            <person name="Labutti K."/>
            <person name="Andreopoulos B."/>
            <person name="Lipzen A."/>
            <person name="Chen C."/>
            <person name="Yanf M."/>
            <person name="Daum C."/>
            <person name="Ng V."/>
            <person name="Clum A."/>
            <person name="Steindorff A."/>
            <person name="Ohm R."/>
            <person name="Martin F."/>
            <person name="Silar P."/>
            <person name="Natvig D."/>
            <person name="Lalanne C."/>
            <person name="Gautier V."/>
            <person name="Ament-Velasquez S.L."/>
            <person name="Kruys A."/>
            <person name="Hutchinson M.I."/>
            <person name="Powell A.J."/>
            <person name="Barry K."/>
            <person name="Miller A.N."/>
            <person name="Grigoriev I.V."/>
            <person name="Debuchy R."/>
            <person name="Gladieux P."/>
            <person name="Thoren M.H."/>
            <person name="Johannesson H."/>
        </authorList>
    </citation>
    <scope>NUCLEOTIDE SEQUENCE</scope>
    <source>
        <strain evidence="14">CBS 333.67</strain>
    </source>
</reference>
<feature type="transmembrane region" description="Helical" evidence="13">
    <location>
        <begin position="98"/>
        <end position="122"/>
    </location>
</feature>
<evidence type="ECO:0000256" key="4">
    <source>
        <dbReference type="ARBA" id="ARBA00022448"/>
    </source>
</evidence>
<keyword evidence="8 13" id="KW-0472">Membrane</keyword>
<keyword evidence="10" id="KW-0170">Cobalt</keyword>
<evidence type="ECO:0000256" key="3">
    <source>
        <dbReference type="ARBA" id="ARBA00017088"/>
    </source>
</evidence>
<evidence type="ECO:0000256" key="1">
    <source>
        <dbReference type="ARBA" id="ARBA00004155"/>
    </source>
</evidence>
<name>A0AAJ0M638_9PEZI</name>
<dbReference type="Pfam" id="PF04791">
    <property type="entry name" value="LMBR1"/>
    <property type="match status" value="1"/>
</dbReference>
<evidence type="ECO:0000256" key="7">
    <source>
        <dbReference type="ARBA" id="ARBA00022989"/>
    </source>
</evidence>
<dbReference type="GO" id="GO:0072665">
    <property type="term" value="P:protein localization to vacuole"/>
    <property type="evidence" value="ECO:0007669"/>
    <property type="project" value="TreeGrafter"/>
</dbReference>
<protein>
    <recommendedName>
        <fullName evidence="3">Probable lysosomal cobalamin transporter</fullName>
    </recommendedName>
</protein>
<accession>A0AAJ0M638</accession>
<comment type="function">
    <text evidence="11">Probable lysosomal cobalamin transporter. Required to export cobalamin from lysosomes allowing its conversion to cofactors.</text>
</comment>
<evidence type="ECO:0000256" key="9">
    <source>
        <dbReference type="ARBA" id="ARBA00023228"/>
    </source>
</evidence>
<keyword evidence="5" id="KW-0846">Cobalamin</keyword>
<proteinExistence type="inferred from homology"/>
<dbReference type="PANTHER" id="PTHR16130">
    <property type="entry name" value="LYSOSOMAL COBALAMIN TRANSPORTER-RELATED"/>
    <property type="match status" value="1"/>
</dbReference>
<organism evidence="14 15">
    <name type="scientific">Chaetomium strumarium</name>
    <dbReference type="NCBI Taxonomy" id="1170767"/>
    <lineage>
        <taxon>Eukaryota</taxon>
        <taxon>Fungi</taxon>
        <taxon>Dikarya</taxon>
        <taxon>Ascomycota</taxon>
        <taxon>Pezizomycotina</taxon>
        <taxon>Sordariomycetes</taxon>
        <taxon>Sordariomycetidae</taxon>
        <taxon>Sordariales</taxon>
        <taxon>Chaetomiaceae</taxon>
        <taxon>Chaetomium</taxon>
    </lineage>
</organism>
<comment type="similarity">
    <text evidence="2">Belongs to the LIMR family. LMBRD1 subfamily.</text>
</comment>
<feature type="transmembrane region" description="Helical" evidence="13">
    <location>
        <begin position="517"/>
        <end position="536"/>
    </location>
</feature>
<evidence type="ECO:0000256" key="12">
    <source>
        <dbReference type="SAM" id="MobiDB-lite"/>
    </source>
</evidence>
<evidence type="ECO:0000256" key="6">
    <source>
        <dbReference type="ARBA" id="ARBA00022692"/>
    </source>
</evidence>
<evidence type="ECO:0000256" key="2">
    <source>
        <dbReference type="ARBA" id="ARBA00009901"/>
    </source>
</evidence>
<comment type="subcellular location">
    <subcellularLocation>
        <location evidence="1">Lysosome membrane</location>
        <topology evidence="1">Multi-pass membrane protein</topology>
    </subcellularLocation>
</comment>
<feature type="transmembrane region" description="Helical" evidence="13">
    <location>
        <begin position="193"/>
        <end position="212"/>
    </location>
</feature>
<dbReference type="EMBL" id="JAUDZG010000001">
    <property type="protein sequence ID" value="KAK3310250.1"/>
    <property type="molecule type" value="Genomic_DNA"/>
</dbReference>
<dbReference type="InterPro" id="IPR006876">
    <property type="entry name" value="LMBR1-like_membr_prot"/>
</dbReference>
<comment type="caution">
    <text evidence="14">The sequence shown here is derived from an EMBL/GenBank/DDBJ whole genome shotgun (WGS) entry which is preliminary data.</text>
</comment>
<feature type="transmembrane region" description="Helical" evidence="13">
    <location>
        <begin position="41"/>
        <end position="62"/>
    </location>
</feature>
<dbReference type="RefSeq" id="XP_062726030.1">
    <property type="nucleotide sequence ID" value="XM_062868339.1"/>
</dbReference>
<evidence type="ECO:0000256" key="13">
    <source>
        <dbReference type="SAM" id="Phobius"/>
    </source>
</evidence>
<sequence>MVPAGLLQTSLIWVAYGVAVVLCLFVAVITTLTWQTRYERSVAVSIVSIISLTSLLATVFLLPVDIALVSSTASAHLGAKKDWATPERIDGILLTLKIVYYTLYTLDALLCLLVIPFTYFWYEEYDEVEQQEQPSSWGARFWHAFKYTLGFVFLVVILFLIGFFVPAAGKDRGRHMDLDYFKRLLAANNGEKALTFGVGLLMTLGTLLYILYTGAGLALLPVSFIKSAPSISAPQLSASTSSALERNRELQRQLEIRNAGRPEGMSQKDRRERDALLREELTLVRRERLAAEARGEGRSRIYRAWTKVQAVFRPLKLLGGIFLLLLAILIWVSMLITGIDKAANSICKQRCGYILGHLNVFQPVNWIFVQSAKAFPADYILMALLVILFFSSSITGLASIGIRFLWVRIFQIKKGRTAPQALLIATVLLALMTLAINYAIAMVVAPQYAIYGTQTFCVNAPRHPGEQPDCREHRDMVRPCSEVFSEPAAKDVCTPTVMSTFLNRITLNWPVFGAVDFWAQFAFLAVFLIVFITSLFRTPRLNLSEIDEEAEVDEEEGLLASTGRRFGATWQDITGRTTRTVPGQGRADGYGTAADRNGVSSGART</sequence>
<evidence type="ECO:0000313" key="15">
    <source>
        <dbReference type="Proteomes" id="UP001273166"/>
    </source>
</evidence>
<keyword evidence="7 13" id="KW-1133">Transmembrane helix</keyword>
<feature type="region of interest" description="Disordered" evidence="12">
    <location>
        <begin position="576"/>
        <end position="605"/>
    </location>
</feature>
<reference evidence="14" key="1">
    <citation type="journal article" date="2023" name="Mol. Phylogenet. Evol.">
        <title>Genome-scale phylogeny and comparative genomics of the fungal order Sordariales.</title>
        <authorList>
            <person name="Hensen N."/>
            <person name="Bonometti L."/>
            <person name="Westerberg I."/>
            <person name="Brannstrom I.O."/>
            <person name="Guillou S."/>
            <person name="Cros-Aarteil S."/>
            <person name="Calhoun S."/>
            <person name="Haridas S."/>
            <person name="Kuo A."/>
            <person name="Mondo S."/>
            <person name="Pangilinan J."/>
            <person name="Riley R."/>
            <person name="LaButti K."/>
            <person name="Andreopoulos B."/>
            <person name="Lipzen A."/>
            <person name="Chen C."/>
            <person name="Yan M."/>
            <person name="Daum C."/>
            <person name="Ng V."/>
            <person name="Clum A."/>
            <person name="Steindorff A."/>
            <person name="Ohm R.A."/>
            <person name="Martin F."/>
            <person name="Silar P."/>
            <person name="Natvig D.O."/>
            <person name="Lalanne C."/>
            <person name="Gautier V."/>
            <person name="Ament-Velasquez S.L."/>
            <person name="Kruys A."/>
            <person name="Hutchinson M.I."/>
            <person name="Powell A.J."/>
            <person name="Barry K."/>
            <person name="Miller A.N."/>
            <person name="Grigoriev I.V."/>
            <person name="Debuchy R."/>
            <person name="Gladieux P."/>
            <person name="Hiltunen Thoren M."/>
            <person name="Johannesson H."/>
        </authorList>
    </citation>
    <scope>NUCLEOTIDE SEQUENCE</scope>
    <source>
        <strain evidence="14">CBS 333.67</strain>
    </source>
</reference>
<feature type="transmembrane region" description="Helical" evidence="13">
    <location>
        <begin position="12"/>
        <end position="35"/>
    </location>
</feature>
<dbReference type="PANTHER" id="PTHR16130:SF2">
    <property type="entry name" value="LYSOSOMAL COBALAMIN TRANSPORT ESCORT PROTEIN LMBD1"/>
    <property type="match status" value="1"/>
</dbReference>
<dbReference type="GeneID" id="87887168"/>
<keyword evidence="6 13" id="KW-0812">Transmembrane</keyword>
<dbReference type="GO" id="GO:0031419">
    <property type="term" value="F:cobalamin binding"/>
    <property type="evidence" value="ECO:0007669"/>
    <property type="project" value="UniProtKB-KW"/>
</dbReference>
<feature type="transmembrane region" description="Helical" evidence="13">
    <location>
        <begin position="142"/>
        <end position="165"/>
    </location>
</feature>
<feature type="transmembrane region" description="Helical" evidence="13">
    <location>
        <begin position="418"/>
        <end position="440"/>
    </location>
</feature>
<feature type="transmembrane region" description="Helical" evidence="13">
    <location>
        <begin position="380"/>
        <end position="406"/>
    </location>
</feature>
<dbReference type="GO" id="GO:0005774">
    <property type="term" value="C:vacuolar membrane"/>
    <property type="evidence" value="ECO:0007669"/>
    <property type="project" value="TreeGrafter"/>
</dbReference>
<keyword evidence="4" id="KW-0813">Transport</keyword>
<keyword evidence="15" id="KW-1185">Reference proteome</keyword>
<evidence type="ECO:0000313" key="14">
    <source>
        <dbReference type="EMBL" id="KAK3310250.1"/>
    </source>
</evidence>
<evidence type="ECO:0000256" key="11">
    <source>
        <dbReference type="ARBA" id="ARBA00025515"/>
    </source>
</evidence>
<evidence type="ECO:0000256" key="8">
    <source>
        <dbReference type="ARBA" id="ARBA00023136"/>
    </source>
</evidence>
<dbReference type="InterPro" id="IPR050854">
    <property type="entry name" value="LMBD1_LysCbl_Transport"/>
</dbReference>
<dbReference type="AlphaFoldDB" id="A0AAJ0M638"/>